<protein>
    <submittedName>
        <fullName evidence="1">Uncharacterized protein</fullName>
    </submittedName>
</protein>
<dbReference type="EMBL" id="BNDV01000012">
    <property type="protein sequence ID" value="GHI15836.1"/>
    <property type="molecule type" value="Genomic_DNA"/>
</dbReference>
<gene>
    <name evidence="1" type="ORF">Scinn_52990</name>
</gene>
<dbReference type="RefSeq" id="WP_053613907.1">
    <property type="nucleotide sequence ID" value="NZ_BMRU01000003.1"/>
</dbReference>
<reference evidence="2" key="1">
    <citation type="submission" date="2020-09" db="EMBL/GenBank/DDBJ databases">
        <title>Whole genome shotgun sequence of Streptomyces cinnamonensis NBRC 15873.</title>
        <authorList>
            <person name="Komaki H."/>
            <person name="Tamura T."/>
        </authorList>
    </citation>
    <scope>NUCLEOTIDE SEQUENCE [LARGE SCALE GENOMIC DNA]</scope>
    <source>
        <strain evidence="2">NBRC 15873</strain>
    </source>
</reference>
<dbReference type="GeneID" id="86955965"/>
<name>A0ABQ3NSU5_STRVG</name>
<dbReference type="Pfam" id="PF19142">
    <property type="entry name" value="DUF5825"/>
    <property type="match status" value="1"/>
</dbReference>
<evidence type="ECO:0000313" key="2">
    <source>
        <dbReference type="Proteomes" id="UP000660554"/>
    </source>
</evidence>
<dbReference type="Proteomes" id="UP000660554">
    <property type="component" value="Unassembled WGS sequence"/>
</dbReference>
<dbReference type="InterPro" id="IPR043863">
    <property type="entry name" value="DUF5825"/>
</dbReference>
<proteinExistence type="predicted"/>
<organism evidence="1 2">
    <name type="scientific">Streptomyces virginiae</name>
    <name type="common">Streptomyces cinnamonensis</name>
    <dbReference type="NCBI Taxonomy" id="1961"/>
    <lineage>
        <taxon>Bacteria</taxon>
        <taxon>Bacillati</taxon>
        <taxon>Actinomycetota</taxon>
        <taxon>Actinomycetes</taxon>
        <taxon>Kitasatosporales</taxon>
        <taxon>Streptomycetaceae</taxon>
        <taxon>Streptomyces</taxon>
    </lineage>
</organism>
<sequence length="223" mass="24370">MIAARKPVIDLWRDYRDHARTLPGMHLGSVAVADASVAAADTARELYRTGVRRAEFSTLVDLSAAAEPLCAVRVLDLVRELTAWGVVVDWRVRLPDAGTCRSGPSAFTLSHLYPPSGIVGPADAAQLRSAWAEGFFLGKCLVRNGPGFLEIRDHRSGVLNRIVIDEPDYLAGVEAVRACPTAHGVDPSVRSDLAAESLLVGVGDLWWWAPHRPHRWPQPPFRV</sequence>
<accession>A0ABQ3NSU5</accession>
<comment type="caution">
    <text evidence="1">The sequence shown here is derived from an EMBL/GenBank/DDBJ whole genome shotgun (WGS) entry which is preliminary data.</text>
</comment>
<evidence type="ECO:0000313" key="1">
    <source>
        <dbReference type="EMBL" id="GHI15836.1"/>
    </source>
</evidence>
<keyword evidence="2" id="KW-1185">Reference proteome</keyword>